<dbReference type="Pfam" id="PF00650">
    <property type="entry name" value="CRAL_TRIO"/>
    <property type="match status" value="1"/>
</dbReference>
<feature type="region of interest" description="Disordered" evidence="4">
    <location>
        <begin position="60"/>
        <end position="105"/>
    </location>
</feature>
<organism evidence="6 7">
    <name type="scientific">Astrephomene gubernaculifera</name>
    <dbReference type="NCBI Taxonomy" id="47775"/>
    <lineage>
        <taxon>Eukaryota</taxon>
        <taxon>Viridiplantae</taxon>
        <taxon>Chlorophyta</taxon>
        <taxon>core chlorophytes</taxon>
        <taxon>Chlorophyceae</taxon>
        <taxon>CS clade</taxon>
        <taxon>Chlamydomonadales</taxon>
        <taxon>Astrephomenaceae</taxon>
        <taxon>Astrephomene</taxon>
    </lineage>
</organism>
<dbReference type="Proteomes" id="UP001054857">
    <property type="component" value="Unassembled WGS sequence"/>
</dbReference>
<proteinExistence type="predicted"/>
<dbReference type="SUPFAM" id="SSF52087">
    <property type="entry name" value="CRAL/TRIO domain"/>
    <property type="match status" value="1"/>
</dbReference>
<reference evidence="6 7" key="1">
    <citation type="journal article" date="2021" name="Sci. Rep.">
        <title>Genome sequencing of the multicellular alga Astrephomene provides insights into convergent evolution of germ-soma differentiation.</title>
        <authorList>
            <person name="Yamashita S."/>
            <person name="Yamamoto K."/>
            <person name="Matsuzaki R."/>
            <person name="Suzuki S."/>
            <person name="Yamaguchi H."/>
            <person name="Hirooka S."/>
            <person name="Minakuchi Y."/>
            <person name="Miyagishima S."/>
            <person name="Kawachi M."/>
            <person name="Toyoda A."/>
            <person name="Nozaki H."/>
        </authorList>
    </citation>
    <scope>NUCLEOTIDE SEQUENCE [LARGE SCALE GENOMIC DNA]</scope>
    <source>
        <strain evidence="6 7">NIES-4017</strain>
    </source>
</reference>
<feature type="compositionally biased region" description="Low complexity" evidence="4">
    <location>
        <begin position="71"/>
        <end position="96"/>
    </location>
</feature>
<keyword evidence="2" id="KW-0813">Transport</keyword>
<keyword evidence="3" id="KW-0472">Membrane</keyword>
<evidence type="ECO:0000256" key="3">
    <source>
        <dbReference type="ARBA" id="ARBA00023136"/>
    </source>
</evidence>
<keyword evidence="7" id="KW-1185">Reference proteome</keyword>
<dbReference type="SUPFAM" id="SSF46938">
    <property type="entry name" value="CRAL/TRIO N-terminal domain"/>
    <property type="match status" value="1"/>
</dbReference>
<gene>
    <name evidence="6" type="ORF">Agub_g12310</name>
</gene>
<dbReference type="Pfam" id="PF03765">
    <property type="entry name" value="CRAL_TRIO_N"/>
    <property type="match status" value="1"/>
</dbReference>
<protein>
    <recommendedName>
        <fullName evidence="5">CRAL-TRIO domain-containing protein</fullName>
    </recommendedName>
</protein>
<dbReference type="InterPro" id="IPR036865">
    <property type="entry name" value="CRAL-TRIO_dom_sf"/>
</dbReference>
<evidence type="ECO:0000256" key="2">
    <source>
        <dbReference type="ARBA" id="ARBA00022448"/>
    </source>
</evidence>
<evidence type="ECO:0000256" key="4">
    <source>
        <dbReference type="SAM" id="MobiDB-lite"/>
    </source>
</evidence>
<dbReference type="PROSITE" id="PS50191">
    <property type="entry name" value="CRAL_TRIO"/>
    <property type="match status" value="1"/>
</dbReference>
<dbReference type="InterPro" id="IPR011074">
    <property type="entry name" value="CRAL/TRIO_N_dom"/>
</dbReference>
<dbReference type="InterPro" id="IPR001251">
    <property type="entry name" value="CRAL-TRIO_dom"/>
</dbReference>
<dbReference type="PANTHER" id="PTHR45932">
    <property type="entry name" value="PATELLIN-1"/>
    <property type="match status" value="1"/>
</dbReference>
<dbReference type="AlphaFoldDB" id="A0AAD3HR78"/>
<accession>A0AAD3HR78</accession>
<name>A0AAD3HR78_9CHLO</name>
<comment type="caution">
    <text evidence="6">The sequence shown here is derived from an EMBL/GenBank/DDBJ whole genome shotgun (WGS) entry which is preliminary data.</text>
</comment>
<dbReference type="SMART" id="SM01100">
    <property type="entry name" value="CRAL_TRIO_N"/>
    <property type="match status" value="1"/>
</dbReference>
<dbReference type="PANTHER" id="PTHR45932:SF17">
    <property type="entry name" value="CELLULAR RETINALDEHYDE-BINDING_TRIPLE FUNCTION DOMAIN-CONTAINING PROTEIN"/>
    <property type="match status" value="1"/>
</dbReference>
<sequence>MADSEGFPYPPRKDGYVDCLTPSQENALKELCKRLPATLDIFSAEHLTLWGVPLADLVHPQQSQQPKEGSDTATDAAAAAAGGAAAPAPAPTAAPANGGGDAGSGPSRAQRVVLLKFLRARQWHVAAALTQLVNCLKWRRDFDVAGLSSETFPQQLAAAGQLSGRDRAGNPVTYNYYGTDVDLQSVLSGPGGVASFVRWRVKLMEQAVALLEFEGGIEHVMQVHDYSGASMFRMDAQMKTASREIIKLFQDNYPEMLSAKLFLNVPVVMEFLFSLFTTFSDVNTRAKFTMASPQRSRPLLLRYIDPVQLPERYRSEADDK</sequence>
<evidence type="ECO:0000313" key="7">
    <source>
        <dbReference type="Proteomes" id="UP001054857"/>
    </source>
</evidence>
<evidence type="ECO:0000256" key="1">
    <source>
        <dbReference type="ARBA" id="ARBA00004370"/>
    </source>
</evidence>
<dbReference type="GO" id="GO:0008289">
    <property type="term" value="F:lipid binding"/>
    <property type="evidence" value="ECO:0007669"/>
    <property type="project" value="InterPro"/>
</dbReference>
<dbReference type="InterPro" id="IPR044834">
    <property type="entry name" value="PATL"/>
</dbReference>
<dbReference type="GO" id="GO:0016020">
    <property type="term" value="C:membrane"/>
    <property type="evidence" value="ECO:0007669"/>
    <property type="project" value="UniProtKB-SubCell"/>
</dbReference>
<evidence type="ECO:0000259" key="5">
    <source>
        <dbReference type="PROSITE" id="PS50191"/>
    </source>
</evidence>
<comment type="subcellular location">
    <subcellularLocation>
        <location evidence="1">Membrane</location>
    </subcellularLocation>
</comment>
<evidence type="ECO:0000313" key="6">
    <source>
        <dbReference type="EMBL" id="GFR50148.1"/>
    </source>
</evidence>
<dbReference type="InterPro" id="IPR036273">
    <property type="entry name" value="CRAL/TRIO_N_dom_sf"/>
</dbReference>
<dbReference type="EMBL" id="BMAR01000035">
    <property type="protein sequence ID" value="GFR50148.1"/>
    <property type="molecule type" value="Genomic_DNA"/>
</dbReference>
<dbReference type="CDD" id="cd00170">
    <property type="entry name" value="SEC14"/>
    <property type="match status" value="1"/>
</dbReference>
<dbReference type="SMART" id="SM00516">
    <property type="entry name" value="SEC14"/>
    <property type="match status" value="1"/>
</dbReference>
<feature type="domain" description="CRAL-TRIO" evidence="5">
    <location>
        <begin position="149"/>
        <end position="320"/>
    </location>
</feature>
<dbReference type="Gene3D" id="3.40.525.10">
    <property type="entry name" value="CRAL-TRIO lipid binding domain"/>
    <property type="match status" value="1"/>
</dbReference>